<dbReference type="GO" id="GO:0005634">
    <property type="term" value="C:nucleus"/>
    <property type="evidence" value="ECO:0007669"/>
    <property type="project" value="TreeGrafter"/>
</dbReference>
<gene>
    <name evidence="3" type="ORF">FA10DRAFT_303507</name>
</gene>
<evidence type="ECO:0000313" key="4">
    <source>
        <dbReference type="Proteomes" id="UP000245768"/>
    </source>
</evidence>
<reference evidence="3 4" key="1">
    <citation type="journal article" date="2018" name="Mol. Biol. Evol.">
        <title>Broad Genomic Sampling Reveals a Smut Pathogenic Ancestry of the Fungal Clade Ustilaginomycotina.</title>
        <authorList>
            <person name="Kijpornyongpan T."/>
            <person name="Mondo S.J."/>
            <person name="Barry K."/>
            <person name="Sandor L."/>
            <person name="Lee J."/>
            <person name="Lipzen A."/>
            <person name="Pangilinan J."/>
            <person name="LaButti K."/>
            <person name="Hainaut M."/>
            <person name="Henrissat B."/>
            <person name="Grigoriev I.V."/>
            <person name="Spatafora J.W."/>
            <person name="Aime M.C."/>
        </authorList>
    </citation>
    <scope>NUCLEOTIDE SEQUENCE [LARGE SCALE GENOMIC DNA]</scope>
    <source>
        <strain evidence="3 4">MCA 4198</strain>
    </source>
</reference>
<dbReference type="InParanoid" id="A0A316YKH4"/>
<dbReference type="STRING" id="215250.A0A316YKH4"/>
<keyword evidence="4" id="KW-1185">Reference proteome</keyword>
<accession>A0A316YKH4</accession>
<keyword evidence="2" id="KW-0732">Signal</keyword>
<feature type="region of interest" description="Disordered" evidence="1">
    <location>
        <begin position="310"/>
        <end position="343"/>
    </location>
</feature>
<feature type="compositionally biased region" description="Acidic residues" evidence="1">
    <location>
        <begin position="414"/>
        <end position="436"/>
    </location>
</feature>
<dbReference type="PANTHER" id="PTHR15492:SF1">
    <property type="entry name" value="CYCLIN-D1-BINDING PROTEIN 1"/>
    <property type="match status" value="1"/>
</dbReference>
<protein>
    <submittedName>
        <fullName evidence="3">Uncharacterized protein</fullName>
    </submittedName>
</protein>
<name>A0A316YKH4_9BASI</name>
<organism evidence="3 4">
    <name type="scientific">Acaromyces ingoldii</name>
    <dbReference type="NCBI Taxonomy" id="215250"/>
    <lineage>
        <taxon>Eukaryota</taxon>
        <taxon>Fungi</taxon>
        <taxon>Dikarya</taxon>
        <taxon>Basidiomycota</taxon>
        <taxon>Ustilaginomycotina</taxon>
        <taxon>Exobasidiomycetes</taxon>
        <taxon>Exobasidiales</taxon>
        <taxon>Cryptobasidiaceae</taxon>
        <taxon>Acaromyces</taxon>
    </lineage>
</organism>
<dbReference type="AlphaFoldDB" id="A0A316YKH4"/>
<dbReference type="GeneID" id="37047164"/>
<dbReference type="Proteomes" id="UP000245768">
    <property type="component" value="Unassembled WGS sequence"/>
</dbReference>
<dbReference type="InterPro" id="IPR026907">
    <property type="entry name" value="GCIP-like"/>
</dbReference>
<evidence type="ECO:0000256" key="2">
    <source>
        <dbReference type="SAM" id="SignalP"/>
    </source>
</evidence>
<dbReference type="Gene3D" id="1.20.1410.10">
    <property type="entry name" value="I/LWEQ domain"/>
    <property type="match status" value="1"/>
</dbReference>
<feature type="chain" id="PRO_5016355807" evidence="2">
    <location>
        <begin position="30"/>
        <end position="485"/>
    </location>
</feature>
<dbReference type="OrthoDB" id="5978656at2759"/>
<dbReference type="RefSeq" id="XP_025375751.1">
    <property type="nucleotide sequence ID" value="XM_025525248.1"/>
</dbReference>
<evidence type="ECO:0000256" key="1">
    <source>
        <dbReference type="SAM" id="MobiDB-lite"/>
    </source>
</evidence>
<dbReference type="EMBL" id="KZ819638">
    <property type="protein sequence ID" value="PWN88553.1"/>
    <property type="molecule type" value="Genomic_DNA"/>
</dbReference>
<feature type="compositionally biased region" description="Acidic residues" evidence="1">
    <location>
        <begin position="325"/>
        <end position="339"/>
    </location>
</feature>
<feature type="signal peptide" evidence="2">
    <location>
        <begin position="1"/>
        <end position="29"/>
    </location>
</feature>
<feature type="region of interest" description="Disordered" evidence="1">
    <location>
        <begin position="398"/>
        <end position="449"/>
    </location>
</feature>
<sequence length="485" mass="52213">MASAEQEIQSLLLRFSIMLATSLSTLSDALDPHIVDAQGPSTSSAAATSSKITHDVRVLFDSAKQASTNLTLALRAPSNSSDSSRIENGGVSPTELLDAASLDAAKSQLTLLMNEVLPKLVYLSRKASSEAVASRRVPLSPAEKAEAAAVRKAVAEQGGTVVFHPSLAGDTGEQEYRTERVWGRGLGRAWSGAVKGIIVDLVEDLIGLSEAFMAPKTLTAVQKAAEARWRRDGGPKPGVMARQACKSQKEARATALLAIGKVYDLCDAVLKGNKQKRGLLLVENNREAVKLGWKDRVEMASDALKELQEAVDSDEAQGTLKVDATEDDEDEEEEEETLSAEEKAEASKYISLIKAGIELEKQLGKSLFAAPSNNADGAAEAREDKLDEYDGLDETARELEERTDDLVSTLLYGVDEEDEEESDDDDDEDGDDASDEEEKRQKALSSARSAFVETAQKLARSISSIADDQEVKKRLEEVTKLAGAI</sequence>
<evidence type="ECO:0000313" key="3">
    <source>
        <dbReference type="EMBL" id="PWN88553.1"/>
    </source>
</evidence>
<proteinExistence type="predicted"/>
<dbReference type="PANTHER" id="PTHR15492">
    <property type="entry name" value="CYCLIN D1-BINDING PROTEIN 1"/>
    <property type="match status" value="1"/>
</dbReference>